<name>A0A8S1HJ24_9PELO</name>
<proteinExistence type="inferred from homology"/>
<keyword evidence="7" id="KW-1185">Reference proteome</keyword>
<dbReference type="InterPro" id="IPR012292">
    <property type="entry name" value="Globin/Proto"/>
</dbReference>
<keyword evidence="4" id="KW-0813">Transport</keyword>
<dbReference type="InterPro" id="IPR044399">
    <property type="entry name" value="Mb-like_M"/>
</dbReference>
<dbReference type="Pfam" id="PF00042">
    <property type="entry name" value="Globin"/>
    <property type="match status" value="1"/>
</dbReference>
<dbReference type="AlphaFoldDB" id="A0A8S1HJ24"/>
<dbReference type="OrthoDB" id="5786608at2759"/>
<dbReference type="GO" id="GO:0046872">
    <property type="term" value="F:metal ion binding"/>
    <property type="evidence" value="ECO:0007669"/>
    <property type="project" value="UniProtKB-KW"/>
</dbReference>
<evidence type="ECO:0000256" key="2">
    <source>
        <dbReference type="ARBA" id="ARBA00022723"/>
    </source>
</evidence>
<comment type="similarity">
    <text evidence="4">Belongs to the globin family.</text>
</comment>
<dbReference type="GO" id="GO:0005344">
    <property type="term" value="F:oxygen carrier activity"/>
    <property type="evidence" value="ECO:0007669"/>
    <property type="project" value="UniProtKB-KW"/>
</dbReference>
<dbReference type="EMBL" id="CAJGYM010000033">
    <property type="protein sequence ID" value="CAD6193210.1"/>
    <property type="molecule type" value="Genomic_DNA"/>
</dbReference>
<keyword evidence="1 4" id="KW-0349">Heme</keyword>
<evidence type="ECO:0000313" key="6">
    <source>
        <dbReference type="EMBL" id="CAD6193210.1"/>
    </source>
</evidence>
<dbReference type="GO" id="GO:0019825">
    <property type="term" value="F:oxygen binding"/>
    <property type="evidence" value="ECO:0007669"/>
    <property type="project" value="InterPro"/>
</dbReference>
<dbReference type="CDD" id="cd01040">
    <property type="entry name" value="Mb-like"/>
    <property type="match status" value="1"/>
</dbReference>
<dbReference type="Proteomes" id="UP000835052">
    <property type="component" value="Unassembled WGS sequence"/>
</dbReference>
<evidence type="ECO:0000256" key="1">
    <source>
        <dbReference type="ARBA" id="ARBA00022617"/>
    </source>
</evidence>
<feature type="domain" description="Globin" evidence="5">
    <location>
        <begin position="47"/>
        <end position="196"/>
    </location>
</feature>
<comment type="caution">
    <text evidence="6">The sequence shown here is derived from an EMBL/GenBank/DDBJ whole genome shotgun (WGS) entry which is preliminary data.</text>
</comment>
<keyword evidence="4" id="KW-0561">Oxygen transport</keyword>
<dbReference type="InterPro" id="IPR009050">
    <property type="entry name" value="Globin-like_sf"/>
</dbReference>
<organism evidence="6 7">
    <name type="scientific">Caenorhabditis auriculariae</name>
    <dbReference type="NCBI Taxonomy" id="2777116"/>
    <lineage>
        <taxon>Eukaryota</taxon>
        <taxon>Metazoa</taxon>
        <taxon>Ecdysozoa</taxon>
        <taxon>Nematoda</taxon>
        <taxon>Chromadorea</taxon>
        <taxon>Rhabditida</taxon>
        <taxon>Rhabditina</taxon>
        <taxon>Rhabditomorpha</taxon>
        <taxon>Rhabditoidea</taxon>
        <taxon>Rhabditidae</taxon>
        <taxon>Peloderinae</taxon>
        <taxon>Caenorhabditis</taxon>
    </lineage>
</organism>
<evidence type="ECO:0000313" key="7">
    <source>
        <dbReference type="Proteomes" id="UP000835052"/>
    </source>
</evidence>
<dbReference type="PANTHER" id="PTHR46458">
    <property type="entry name" value="BLR2807 PROTEIN"/>
    <property type="match status" value="1"/>
</dbReference>
<keyword evidence="3" id="KW-0408">Iron</keyword>
<dbReference type="SUPFAM" id="SSF46458">
    <property type="entry name" value="Globin-like"/>
    <property type="match status" value="1"/>
</dbReference>
<dbReference type="PANTHER" id="PTHR46458:SF14">
    <property type="entry name" value="GLOBIN FAMILY PROFILE DOMAIN-CONTAINING PROTEIN"/>
    <property type="match status" value="1"/>
</dbReference>
<evidence type="ECO:0000256" key="4">
    <source>
        <dbReference type="RuleBase" id="RU000356"/>
    </source>
</evidence>
<sequence length="213" mass="25016">MNVSHKFRPFNQSSPTKSSERVYINYNSKQYGSYERSTKDTGGLISGLTRDEKRLLETCWFKCSTKQIRKCSQDIFYEILHTDEDLLRLFRLDHVPTNKLKDNDYFRRHSANLALVLNLVVTSLEENLEQAHDALQALGQQHVSLFDKTAFQSMYWDIFTDCFERNPPPSFRKGPEREAWSRMILFIIAQMKDGYQKAAHEKRVDRLSVPHFA</sequence>
<keyword evidence="2" id="KW-0479">Metal-binding</keyword>
<dbReference type="InterPro" id="IPR000971">
    <property type="entry name" value="Globin"/>
</dbReference>
<gene>
    <name evidence="6" type="ORF">CAUJ_LOCUS9129</name>
</gene>
<dbReference type="GO" id="GO:0020037">
    <property type="term" value="F:heme binding"/>
    <property type="evidence" value="ECO:0007669"/>
    <property type="project" value="InterPro"/>
</dbReference>
<dbReference type="InterPro" id="IPR050532">
    <property type="entry name" value="Globin-like_OT"/>
</dbReference>
<evidence type="ECO:0000256" key="3">
    <source>
        <dbReference type="ARBA" id="ARBA00023004"/>
    </source>
</evidence>
<dbReference type="PROSITE" id="PS01033">
    <property type="entry name" value="GLOBIN"/>
    <property type="match status" value="1"/>
</dbReference>
<protein>
    <recommendedName>
        <fullName evidence="5">Globin domain-containing protein</fullName>
    </recommendedName>
</protein>
<evidence type="ECO:0000259" key="5">
    <source>
        <dbReference type="PROSITE" id="PS01033"/>
    </source>
</evidence>
<accession>A0A8S1HJ24</accession>
<dbReference type="Gene3D" id="1.10.490.10">
    <property type="entry name" value="Globins"/>
    <property type="match status" value="1"/>
</dbReference>
<reference evidence="6" key="1">
    <citation type="submission" date="2020-10" db="EMBL/GenBank/DDBJ databases">
        <authorList>
            <person name="Kikuchi T."/>
        </authorList>
    </citation>
    <scope>NUCLEOTIDE SEQUENCE</scope>
    <source>
        <strain evidence="6">NKZ352</strain>
    </source>
</reference>